<sequence>MTENYVDISRGGIRYLASGPTEGPLLIFIHGWPELAISYRHQLPIFGALGFRAVAVDMPGSGGSVVHKEQSDYSMEKINADLIEFLSALGRDKAVWIGHDWGSVMVWGIASHYPEHCHAVASLCVAYAWAERGIDHLISLVDRDFYPEATDPNGQWDYWRFYLERFDEACAFFDANVDKIFKGLFVRGDPAAADLPALTAGIFRAGGWFGGKPPEAEQIDPAVLDEIAHAAYVAAFKKTGFFGADSFYINTYTNVEYTDRSVNDGILEMPVLFLNAAYDYTCETQRFWRQGEAMRIRCKNLTAVNIKSGHWMQQEKPTEVNAAIAHWLATSAQIWAALPEPDWKPLPE</sequence>
<name>A0A0M3AJR3_9SPHN</name>
<dbReference type="Gene3D" id="3.40.50.1820">
    <property type="entry name" value="alpha/beta hydrolase"/>
    <property type="match status" value="1"/>
</dbReference>
<dbReference type="Pfam" id="PF00561">
    <property type="entry name" value="Abhydrolase_1"/>
    <property type="match status" value="1"/>
</dbReference>
<dbReference type="InterPro" id="IPR000073">
    <property type="entry name" value="AB_hydrolase_1"/>
</dbReference>
<dbReference type="InterPro" id="IPR000639">
    <property type="entry name" value="Epox_hydrolase-like"/>
</dbReference>
<dbReference type="InterPro" id="IPR029058">
    <property type="entry name" value="AB_hydrolase_fold"/>
</dbReference>
<dbReference type="PANTHER" id="PTHR43329">
    <property type="entry name" value="EPOXIDE HYDROLASE"/>
    <property type="match status" value="1"/>
</dbReference>
<dbReference type="GO" id="GO:0016787">
    <property type="term" value="F:hydrolase activity"/>
    <property type="evidence" value="ECO:0007669"/>
    <property type="project" value="UniProtKB-KW"/>
</dbReference>
<evidence type="ECO:0000256" key="1">
    <source>
        <dbReference type="ARBA" id="ARBA00022801"/>
    </source>
</evidence>
<feature type="domain" description="AB hydrolase-1" evidence="2">
    <location>
        <begin position="24"/>
        <end position="127"/>
    </location>
</feature>
<accession>A0A0M3AJR3</accession>
<protein>
    <recommendedName>
        <fullName evidence="2">AB hydrolase-1 domain-containing protein</fullName>
    </recommendedName>
</protein>
<evidence type="ECO:0000313" key="3">
    <source>
        <dbReference type="EMBL" id="KKW90193.1"/>
    </source>
</evidence>
<evidence type="ECO:0000313" key="4">
    <source>
        <dbReference type="Proteomes" id="UP000033874"/>
    </source>
</evidence>
<dbReference type="PATRIC" id="fig|56193.3.peg.4647"/>
<organism evidence="3 4">
    <name type="scientific">Sphingobium chungbukense</name>
    <dbReference type="NCBI Taxonomy" id="56193"/>
    <lineage>
        <taxon>Bacteria</taxon>
        <taxon>Pseudomonadati</taxon>
        <taxon>Pseudomonadota</taxon>
        <taxon>Alphaproteobacteria</taxon>
        <taxon>Sphingomonadales</taxon>
        <taxon>Sphingomonadaceae</taxon>
        <taxon>Sphingobium</taxon>
    </lineage>
</organism>
<dbReference type="PRINTS" id="PR00412">
    <property type="entry name" value="EPOXHYDRLASE"/>
</dbReference>
<dbReference type="Proteomes" id="UP000033874">
    <property type="component" value="Unassembled WGS sequence"/>
</dbReference>
<keyword evidence="4" id="KW-1185">Reference proteome</keyword>
<evidence type="ECO:0000259" key="2">
    <source>
        <dbReference type="Pfam" id="PF00561"/>
    </source>
</evidence>
<dbReference type="EMBL" id="LBIC01000012">
    <property type="protein sequence ID" value="KKW90193.1"/>
    <property type="molecule type" value="Genomic_DNA"/>
</dbReference>
<dbReference type="STRING" id="56193.YP76_22095"/>
<reference evidence="3 4" key="1">
    <citation type="submission" date="2015-04" db="EMBL/GenBank/DDBJ databases">
        <title>Genome sequence of aromatic hydrocarbons-degrading Sphingobium chungbukense DJ77.</title>
        <authorList>
            <person name="Kim Y.-C."/>
            <person name="Chae J.-C."/>
        </authorList>
    </citation>
    <scope>NUCLEOTIDE SEQUENCE [LARGE SCALE GENOMIC DNA]</scope>
    <source>
        <strain evidence="3 4">DJ77</strain>
    </source>
</reference>
<dbReference type="AlphaFoldDB" id="A0A0M3AJR3"/>
<keyword evidence="1" id="KW-0378">Hydrolase</keyword>
<proteinExistence type="predicted"/>
<dbReference type="SUPFAM" id="SSF53474">
    <property type="entry name" value="alpha/beta-Hydrolases"/>
    <property type="match status" value="1"/>
</dbReference>
<gene>
    <name evidence="3" type="ORF">YP76_22095</name>
</gene>
<comment type="caution">
    <text evidence="3">The sequence shown here is derived from an EMBL/GenBank/DDBJ whole genome shotgun (WGS) entry which is preliminary data.</text>
</comment>